<dbReference type="InterPro" id="IPR000477">
    <property type="entry name" value="RT_dom"/>
</dbReference>
<dbReference type="InterPro" id="IPR036397">
    <property type="entry name" value="RNaseH_sf"/>
</dbReference>
<dbReference type="OrthoDB" id="6243574at2759"/>
<dbReference type="STRING" id="102285.A0A0R3TXW7"/>
<name>A0A0R3TXW7_RODNA</name>
<dbReference type="InterPro" id="IPR012337">
    <property type="entry name" value="RNaseH-like_sf"/>
</dbReference>
<dbReference type="SUPFAM" id="SSF53098">
    <property type="entry name" value="Ribonuclease H-like"/>
    <property type="match status" value="1"/>
</dbReference>
<dbReference type="Gene3D" id="3.30.420.10">
    <property type="entry name" value="Ribonuclease H-like superfamily/Ribonuclease H"/>
    <property type="match status" value="1"/>
</dbReference>
<evidence type="ECO:0000313" key="5">
    <source>
        <dbReference type="WBParaSite" id="HNAJ_0001271201-mRNA-1"/>
    </source>
</evidence>
<dbReference type="AlphaFoldDB" id="A0A0R3TXW7"/>
<dbReference type="EMBL" id="UZAE01014561">
    <property type="protein sequence ID" value="VDO13809.1"/>
    <property type="molecule type" value="Genomic_DNA"/>
</dbReference>
<reference evidence="3 4" key="2">
    <citation type="submission" date="2018-11" db="EMBL/GenBank/DDBJ databases">
        <authorList>
            <consortium name="Pathogen Informatics"/>
        </authorList>
    </citation>
    <scope>NUCLEOTIDE SEQUENCE [LARGE SCALE GENOMIC DNA]</scope>
</reference>
<proteinExistence type="predicted"/>
<dbReference type="GO" id="GO:0003676">
    <property type="term" value="F:nucleic acid binding"/>
    <property type="evidence" value="ECO:0007669"/>
    <property type="project" value="InterPro"/>
</dbReference>
<feature type="domain" description="RNase H type-1" evidence="1">
    <location>
        <begin position="147"/>
        <end position="196"/>
    </location>
</feature>
<gene>
    <name evidence="3" type="ORF">HNAJ_LOCUS12690</name>
</gene>
<accession>A0A0R3TXW7</accession>
<evidence type="ECO:0000259" key="2">
    <source>
        <dbReference type="Pfam" id="PF00078"/>
    </source>
</evidence>
<dbReference type="PANTHER" id="PTHR36688:SF1">
    <property type="entry name" value="ENDONUCLEASE_EXONUCLEASE_PHOSPHATASE DOMAIN-CONTAINING PROTEIN"/>
    <property type="match status" value="1"/>
</dbReference>
<organism evidence="5">
    <name type="scientific">Rodentolepis nana</name>
    <name type="common">Dwarf tapeworm</name>
    <name type="synonym">Hymenolepis nana</name>
    <dbReference type="NCBI Taxonomy" id="102285"/>
    <lineage>
        <taxon>Eukaryota</taxon>
        <taxon>Metazoa</taxon>
        <taxon>Spiralia</taxon>
        <taxon>Lophotrochozoa</taxon>
        <taxon>Platyhelminthes</taxon>
        <taxon>Cestoda</taxon>
        <taxon>Eucestoda</taxon>
        <taxon>Cyclophyllidea</taxon>
        <taxon>Hymenolepididae</taxon>
        <taxon>Rodentolepis</taxon>
    </lineage>
</organism>
<dbReference type="PANTHER" id="PTHR36688">
    <property type="entry name" value="ENDO/EXONUCLEASE/PHOSPHATASE DOMAIN-CONTAINING PROTEIN"/>
    <property type="match status" value="1"/>
</dbReference>
<dbReference type="Proteomes" id="UP000278807">
    <property type="component" value="Unassembled WGS sequence"/>
</dbReference>
<dbReference type="WBParaSite" id="HNAJ_0001271201-mRNA-1">
    <property type="protein sequence ID" value="HNAJ_0001271201-mRNA-1"/>
    <property type="gene ID" value="HNAJ_0001271201"/>
</dbReference>
<dbReference type="Pfam" id="PF00075">
    <property type="entry name" value="RNase_H"/>
    <property type="match status" value="1"/>
</dbReference>
<dbReference type="CDD" id="cd09276">
    <property type="entry name" value="Rnase_HI_RT_non_LTR"/>
    <property type="match status" value="1"/>
</dbReference>
<sequence length="255" mass="29584">MRPKAKETMLTLYNKMWETSLVPNQWKVAIVIPVIKKGKDPSNFENYRPISLTSVLAKLMERMVNRRLTWFLETNNILRSEQAGFRPQSSSNQQVATFSQHMKDALDARNTLTAVFVDFKSAYDLEWKEKLILKLAKIAIDSIGNRETPKTAEIKECRKLYELLREKNKTVVLQWIPGHCGIKGNEIADTLAKKGTKILQCMDRPMSFHTMKALIRREFQTSRSNELKARTKEKQWPVALSDIPDWPRIETVAEF</sequence>
<evidence type="ECO:0000313" key="3">
    <source>
        <dbReference type="EMBL" id="VDO13809.1"/>
    </source>
</evidence>
<reference evidence="5" key="1">
    <citation type="submission" date="2017-02" db="UniProtKB">
        <authorList>
            <consortium name="WormBaseParasite"/>
        </authorList>
    </citation>
    <scope>IDENTIFICATION</scope>
</reference>
<dbReference type="Pfam" id="PF00078">
    <property type="entry name" value="RVT_1"/>
    <property type="match status" value="1"/>
</dbReference>
<evidence type="ECO:0000259" key="1">
    <source>
        <dbReference type="Pfam" id="PF00075"/>
    </source>
</evidence>
<dbReference type="InterPro" id="IPR052560">
    <property type="entry name" value="RdDP_mobile_element"/>
</dbReference>
<dbReference type="GO" id="GO:0004523">
    <property type="term" value="F:RNA-DNA hybrid ribonuclease activity"/>
    <property type="evidence" value="ECO:0007669"/>
    <property type="project" value="InterPro"/>
</dbReference>
<feature type="domain" description="Reverse transcriptase" evidence="2">
    <location>
        <begin position="39"/>
        <end position="143"/>
    </location>
</feature>
<protein>
    <submittedName>
        <fullName evidence="5">RNase H domain-containing protein</fullName>
    </submittedName>
</protein>
<dbReference type="InterPro" id="IPR002156">
    <property type="entry name" value="RNaseH_domain"/>
</dbReference>
<evidence type="ECO:0000313" key="4">
    <source>
        <dbReference type="Proteomes" id="UP000278807"/>
    </source>
</evidence>
<keyword evidence="4" id="KW-1185">Reference proteome</keyword>